<feature type="binding site" evidence="8">
    <location>
        <position position="267"/>
    </location>
    <ligand>
        <name>Mg(2+)</name>
        <dbReference type="ChEBI" id="CHEBI:18420"/>
    </ligand>
</feature>
<dbReference type="PANTHER" id="PTHR43055">
    <property type="entry name" value="FORMATE-DEPENDENT PHOSPHORIBOSYLGLYCINAMIDE FORMYLTRANSFERASE"/>
    <property type="match status" value="1"/>
</dbReference>
<proteinExistence type="inferred from homology"/>
<comment type="caution">
    <text evidence="10">The sequence shown here is derived from an EMBL/GenBank/DDBJ whole genome shotgun (WGS) entry which is preliminary data.</text>
</comment>
<comment type="catalytic activity">
    <reaction evidence="8">
        <text>N(1)-(5-phospho-beta-D-ribosyl)glycinamide + formate + ATP = N(2)-formyl-N(1)-(5-phospho-beta-D-ribosyl)glycinamide + ADP + phosphate + H(+)</text>
        <dbReference type="Rhea" id="RHEA:24829"/>
        <dbReference type="ChEBI" id="CHEBI:15378"/>
        <dbReference type="ChEBI" id="CHEBI:15740"/>
        <dbReference type="ChEBI" id="CHEBI:30616"/>
        <dbReference type="ChEBI" id="CHEBI:43474"/>
        <dbReference type="ChEBI" id="CHEBI:143788"/>
        <dbReference type="ChEBI" id="CHEBI:147286"/>
        <dbReference type="ChEBI" id="CHEBI:456216"/>
        <dbReference type="EC" id="6.3.1.21"/>
    </reaction>
</comment>
<dbReference type="GO" id="GO:0004644">
    <property type="term" value="F:phosphoribosylglycinamide formyltransferase activity"/>
    <property type="evidence" value="ECO:0007669"/>
    <property type="project" value="UniProtKB-UniRule"/>
</dbReference>
<dbReference type="InterPro" id="IPR011761">
    <property type="entry name" value="ATP-grasp"/>
</dbReference>
<feature type="binding site" evidence="8">
    <location>
        <position position="114"/>
    </location>
    <ligand>
        <name>ATP</name>
        <dbReference type="ChEBI" id="CHEBI:30616"/>
    </ligand>
</feature>
<name>A0A2J9V2X3_VIBMI</name>
<dbReference type="Gene3D" id="3.30.1490.20">
    <property type="entry name" value="ATP-grasp fold, A domain"/>
    <property type="match status" value="1"/>
</dbReference>
<dbReference type="InterPro" id="IPR005862">
    <property type="entry name" value="PurT"/>
</dbReference>
<reference evidence="10" key="1">
    <citation type="submission" date="2017-12" db="EMBL/GenBank/DDBJ databases">
        <title>FDA dAtabase for Regulatory Grade micrObial Sequences (FDA-ARGOS): Supporting development and validation of Infectious Disease Dx tests.</title>
        <authorList>
            <person name="Hoffmann M."/>
            <person name="Allard M."/>
            <person name="Evans P."/>
            <person name="Brown E."/>
            <person name="Tallon L.J."/>
            <person name="Sadzewicz L."/>
            <person name="Sengamalay N."/>
            <person name="Ott S."/>
            <person name="Godinez A."/>
            <person name="Nagaraj S."/>
            <person name="Vavikolanu K."/>
            <person name="Aluvathingal J."/>
            <person name="Nadendla S."/>
            <person name="Hobson J."/>
            <person name="Sichtig H."/>
        </authorList>
    </citation>
    <scope>NUCLEOTIDE SEQUENCE [LARGE SCALE GENOMIC DNA]</scope>
    <source>
        <strain evidence="10">FDAARGOS_113</strain>
    </source>
</reference>
<dbReference type="PROSITE" id="PS50975">
    <property type="entry name" value="ATP_GRASP"/>
    <property type="match status" value="1"/>
</dbReference>
<dbReference type="SUPFAM" id="SSF56059">
    <property type="entry name" value="Glutathione synthetase ATP-binding domain-like"/>
    <property type="match status" value="1"/>
</dbReference>
<dbReference type="EMBL" id="LOSJ02000002">
    <property type="protein sequence ID" value="PNM58085.1"/>
    <property type="molecule type" value="Genomic_DNA"/>
</dbReference>
<feature type="binding site" evidence="8">
    <location>
        <position position="279"/>
    </location>
    <ligand>
        <name>Mg(2+)</name>
        <dbReference type="ChEBI" id="CHEBI:18420"/>
    </ligand>
</feature>
<dbReference type="Gene3D" id="3.40.50.20">
    <property type="match status" value="1"/>
</dbReference>
<feature type="binding site" evidence="8">
    <location>
        <begin position="195"/>
        <end position="198"/>
    </location>
    <ligand>
        <name>ATP</name>
        <dbReference type="ChEBI" id="CHEBI:30616"/>
    </ligand>
</feature>
<feature type="binding site" evidence="8">
    <location>
        <position position="203"/>
    </location>
    <ligand>
        <name>ATP</name>
        <dbReference type="ChEBI" id="CHEBI:30616"/>
    </ligand>
</feature>
<feature type="domain" description="ATP-grasp" evidence="9">
    <location>
        <begin position="119"/>
        <end position="308"/>
    </location>
</feature>
<dbReference type="STRING" id="674.VM_08720"/>
<comment type="subunit">
    <text evidence="1 8">Homodimer.</text>
</comment>
<dbReference type="InterPro" id="IPR011054">
    <property type="entry name" value="Rudment_hybrid_motif"/>
</dbReference>
<feature type="binding site" evidence="8">
    <location>
        <begin position="363"/>
        <end position="364"/>
    </location>
    <ligand>
        <name>N(1)-(5-phospho-beta-D-ribosyl)glycinamide</name>
        <dbReference type="ChEBI" id="CHEBI:143788"/>
    </ligand>
</feature>
<dbReference type="OrthoDB" id="9804625at2"/>
<evidence type="ECO:0000256" key="3">
    <source>
        <dbReference type="ARBA" id="ARBA00022723"/>
    </source>
</evidence>
<evidence type="ECO:0000256" key="5">
    <source>
        <dbReference type="ARBA" id="ARBA00022755"/>
    </source>
</evidence>
<dbReference type="GO" id="GO:0043815">
    <property type="term" value="F:phosphoribosylglycinamide formyltransferase 2 activity"/>
    <property type="evidence" value="ECO:0007669"/>
    <property type="project" value="UniProtKB-UniRule"/>
</dbReference>
<keyword evidence="7 8" id="KW-0460">Magnesium</keyword>
<dbReference type="GO" id="GO:0005524">
    <property type="term" value="F:ATP binding"/>
    <property type="evidence" value="ECO:0007669"/>
    <property type="project" value="UniProtKB-UniRule"/>
</dbReference>
<dbReference type="FunFam" id="3.30.470.20:FF:000027">
    <property type="entry name" value="Formate-dependent phosphoribosylglycinamide formyltransferase"/>
    <property type="match status" value="1"/>
</dbReference>
<comment type="similarity">
    <text evidence="8">Belongs to the PurK/PurT family.</text>
</comment>
<evidence type="ECO:0000256" key="6">
    <source>
        <dbReference type="ARBA" id="ARBA00022840"/>
    </source>
</evidence>
<dbReference type="EC" id="6.3.1.21" evidence="8"/>
<gene>
    <name evidence="8" type="primary">purT</name>
    <name evidence="10" type="ORF">AL544_019545</name>
</gene>
<dbReference type="GO" id="GO:0000287">
    <property type="term" value="F:magnesium ion binding"/>
    <property type="evidence" value="ECO:0007669"/>
    <property type="project" value="UniProtKB-UniRule"/>
</dbReference>
<feature type="binding site" evidence="8">
    <location>
        <position position="286"/>
    </location>
    <ligand>
        <name>N(1)-(5-phospho-beta-D-ribosyl)glycinamide</name>
        <dbReference type="ChEBI" id="CHEBI:143788"/>
    </ligand>
</feature>
<evidence type="ECO:0000256" key="2">
    <source>
        <dbReference type="ARBA" id="ARBA00022598"/>
    </source>
</evidence>
<dbReference type="UniPathway" id="UPA00074">
    <property type="reaction ID" value="UER00127"/>
</dbReference>
<dbReference type="InterPro" id="IPR003135">
    <property type="entry name" value="ATP-grasp_carboxylate-amine"/>
</dbReference>
<evidence type="ECO:0000259" key="9">
    <source>
        <dbReference type="PROSITE" id="PS50975"/>
    </source>
</evidence>
<keyword evidence="2 8" id="KW-0436">Ligase</keyword>
<protein>
    <recommendedName>
        <fullName evidence="8">Formate-dependent phosphoribosylglycinamide formyltransferase</fullName>
        <ecNumber evidence="8">6.3.1.21</ecNumber>
    </recommendedName>
    <alternativeName>
        <fullName evidence="8">5'-phosphoribosylglycinamide transformylase 2</fullName>
    </alternativeName>
    <alternativeName>
        <fullName evidence="8">Formate-dependent GAR transformylase</fullName>
    </alternativeName>
    <alternativeName>
        <fullName evidence="8">GAR transformylase 2</fullName>
        <shortName evidence="8">GART 2</shortName>
    </alternativeName>
    <alternativeName>
        <fullName evidence="8">Non-folate glycinamide ribonucleotide transformylase</fullName>
    </alternativeName>
    <alternativeName>
        <fullName evidence="8">Phosphoribosylglycinamide formyltransferase 2</fullName>
    </alternativeName>
</protein>
<dbReference type="NCBIfam" id="TIGR01142">
    <property type="entry name" value="purT"/>
    <property type="match status" value="1"/>
</dbReference>
<dbReference type="HAMAP" id="MF_01643">
    <property type="entry name" value="PurT"/>
    <property type="match status" value="1"/>
</dbReference>
<dbReference type="GO" id="GO:0005829">
    <property type="term" value="C:cytosol"/>
    <property type="evidence" value="ECO:0007669"/>
    <property type="project" value="TreeGrafter"/>
</dbReference>
<evidence type="ECO:0000256" key="8">
    <source>
        <dbReference type="HAMAP-Rule" id="MF_01643"/>
    </source>
</evidence>
<dbReference type="SUPFAM" id="SSF51246">
    <property type="entry name" value="Rudiment single hybrid motif"/>
    <property type="match status" value="1"/>
</dbReference>
<dbReference type="InterPro" id="IPR016185">
    <property type="entry name" value="PreATP-grasp_dom_sf"/>
</dbReference>
<dbReference type="InterPro" id="IPR048740">
    <property type="entry name" value="PurT_C"/>
</dbReference>
<keyword evidence="4 8" id="KW-0547">Nucleotide-binding</keyword>
<evidence type="ECO:0000256" key="7">
    <source>
        <dbReference type="ARBA" id="ARBA00022842"/>
    </source>
</evidence>
<dbReference type="Proteomes" id="UP000053748">
    <property type="component" value="Unassembled WGS sequence"/>
</dbReference>
<dbReference type="Pfam" id="PF22660">
    <property type="entry name" value="RS_preATP-grasp-like"/>
    <property type="match status" value="1"/>
</dbReference>
<keyword evidence="11" id="KW-1185">Reference proteome</keyword>
<dbReference type="NCBIfam" id="NF006766">
    <property type="entry name" value="PRK09288.1"/>
    <property type="match status" value="1"/>
</dbReference>
<sequence>MSMFGTATRDNATRVLLLGSGELGKEVAIECQRLGLEVIACDRYADAPAMQVAHRSHVFDMLDADALQQVIDLEKPHFVVPEIEAIATSKLVELEAQGLNVVPTANATRLTMNREGIRRLAAEELGLPTSHYQFADSYESFAAAVETIGLPCVCKPVMSSSGKGQSVIRTPEQIEAAWQYAQQGGRSGAGRVIVEGFVDFDYEITLLTVRAIDGVHFCAPIGHRQEDGDYRESWQPQVMSENAIKAAEYVAEQVVNALGGYGLFGVELFVKGDKVIFNEVSPRPHDTGMVTLISQELSEFALHVRAFTGLPIGQIVQYGPSASAAILGQGQSQNIQFSGLDDALSIPHTQVRLFGKPDIAGRRRLGVALSRGKTTLEATDRAIECAKAVKIHY</sequence>
<feature type="binding site" evidence="8">
    <location>
        <begin position="160"/>
        <end position="165"/>
    </location>
    <ligand>
        <name>ATP</name>
        <dbReference type="ChEBI" id="CHEBI:30616"/>
    </ligand>
</feature>
<accession>A0A2J9V2X3</accession>
<dbReference type="InterPro" id="IPR013815">
    <property type="entry name" value="ATP_grasp_subdomain_1"/>
</dbReference>
<dbReference type="Gene3D" id="3.30.470.20">
    <property type="entry name" value="ATP-grasp fold, B domain"/>
    <property type="match status" value="1"/>
</dbReference>
<feature type="binding site" evidence="8">
    <location>
        <position position="155"/>
    </location>
    <ligand>
        <name>ATP</name>
        <dbReference type="ChEBI" id="CHEBI:30616"/>
    </ligand>
</feature>
<dbReference type="FunFam" id="3.30.1490.20:FF:000013">
    <property type="entry name" value="Formate-dependent phosphoribosylglycinamide formyltransferase"/>
    <property type="match status" value="1"/>
</dbReference>
<dbReference type="AlphaFoldDB" id="A0A2J9V2X3"/>
<dbReference type="SUPFAM" id="SSF52440">
    <property type="entry name" value="PreATP-grasp domain"/>
    <property type="match status" value="1"/>
</dbReference>
<dbReference type="GO" id="GO:0006189">
    <property type="term" value="P:'de novo' IMP biosynthetic process"/>
    <property type="evidence" value="ECO:0007669"/>
    <property type="project" value="UniProtKB-UniRule"/>
</dbReference>
<evidence type="ECO:0000313" key="10">
    <source>
        <dbReference type="EMBL" id="PNM58085.1"/>
    </source>
</evidence>
<dbReference type="PANTHER" id="PTHR43055:SF1">
    <property type="entry name" value="FORMATE-DEPENDENT PHOSPHORIBOSYLGLYCINAMIDE FORMYLTRANSFERASE"/>
    <property type="match status" value="1"/>
</dbReference>
<dbReference type="InterPro" id="IPR054350">
    <property type="entry name" value="PurT/PurK_preATP-grasp"/>
</dbReference>
<dbReference type="FunFam" id="3.40.50.20:FF:000007">
    <property type="entry name" value="Formate-dependent phosphoribosylglycinamide formyltransferase"/>
    <property type="match status" value="1"/>
</dbReference>
<keyword evidence="3 8" id="KW-0479">Metal-binding</keyword>
<keyword evidence="5 8" id="KW-0658">Purine biosynthesis</keyword>
<evidence type="ECO:0000313" key="11">
    <source>
        <dbReference type="Proteomes" id="UP000053748"/>
    </source>
</evidence>
<evidence type="ECO:0000256" key="4">
    <source>
        <dbReference type="ARBA" id="ARBA00022741"/>
    </source>
</evidence>
<feature type="binding site" evidence="8">
    <location>
        <begin position="22"/>
        <end position="23"/>
    </location>
    <ligand>
        <name>N(1)-(5-phospho-beta-D-ribosyl)glycinamide</name>
        <dbReference type="ChEBI" id="CHEBI:143788"/>
    </ligand>
</feature>
<feature type="binding site" evidence="8">
    <location>
        <position position="356"/>
    </location>
    <ligand>
        <name>N(1)-(5-phospho-beta-D-ribosyl)glycinamide</name>
        <dbReference type="ChEBI" id="CHEBI:143788"/>
    </ligand>
</feature>
<comment type="pathway">
    <text evidence="8">Purine metabolism; IMP biosynthesis via de novo pathway; N(2)-formyl-N(1)-(5-phospho-D-ribosyl)glycinamide from N(1)-(5-phospho-D-ribosyl)glycinamide (formate route): step 1/1.</text>
</comment>
<organism evidence="10 11">
    <name type="scientific">Vibrio mimicus</name>
    <dbReference type="NCBI Taxonomy" id="674"/>
    <lineage>
        <taxon>Bacteria</taxon>
        <taxon>Pseudomonadati</taxon>
        <taxon>Pseudomonadota</taxon>
        <taxon>Gammaproteobacteria</taxon>
        <taxon>Vibrionales</taxon>
        <taxon>Vibrionaceae</taxon>
        <taxon>Vibrio</taxon>
    </lineage>
</organism>
<dbReference type="Pfam" id="PF02222">
    <property type="entry name" value="ATP-grasp"/>
    <property type="match status" value="1"/>
</dbReference>
<evidence type="ECO:0000256" key="1">
    <source>
        <dbReference type="ARBA" id="ARBA00011738"/>
    </source>
</evidence>
<keyword evidence="6 8" id="KW-0067">ATP-binding</keyword>
<feature type="binding site" evidence="8">
    <location>
        <position position="82"/>
    </location>
    <ligand>
        <name>N(1)-(5-phospho-beta-D-ribosyl)glycinamide</name>
        <dbReference type="ChEBI" id="CHEBI:143788"/>
    </ligand>
</feature>
<comment type="function">
    <text evidence="8">Involved in the de novo purine biosynthesis. Catalyzes the transfer of formate to 5-phospho-ribosyl-glycinamide (GAR), producing 5-phospho-ribosyl-N-formylglycinamide (FGAR). Formate is provided by PurU via hydrolysis of 10-formyl-tetrahydrofolate.</text>
</comment>
<dbReference type="Pfam" id="PF21244">
    <property type="entry name" value="PurT_C"/>
    <property type="match status" value="1"/>
</dbReference>